<protein>
    <submittedName>
        <fullName evidence="1">Uncharacterized protein</fullName>
    </submittedName>
</protein>
<dbReference type="KEGG" id="mhb:MHM_03850"/>
<dbReference type="AlphaFoldDB" id="G8C3K5"/>
<accession>G8C3K5</accession>
<evidence type="ECO:0000313" key="1">
    <source>
        <dbReference type="EMBL" id="CCE66903.1"/>
    </source>
</evidence>
<dbReference type="PATRIC" id="fig|1116213.3.peg.415"/>
<dbReference type="HOGENOM" id="CLU_1364112_0_0_14"/>
<reference evidence="1" key="1">
    <citation type="submission" date="2011-11" db="EMBL/GenBank/DDBJ databases">
        <title>Complete genome sequence of Candidatus Mycoplasma haemominutum.</title>
        <authorList>
            <person name="Barker E.N."/>
            <person name="Darby A.C."/>
            <person name="Helps C.R."/>
            <person name="Peters I.R."/>
            <person name="Hughes M.A."/>
            <person name="Radford A.D."/>
            <person name="Novacco M."/>
            <person name="Boretti F."/>
            <person name="Hofmann-Lehmann R."/>
            <person name="Tasker S."/>
        </authorList>
    </citation>
    <scope>NUCLEOTIDE SEQUENCE</scope>
    <source>
        <strain evidence="1">Birmingham 1</strain>
    </source>
</reference>
<name>G8C3K5_9MOLU</name>
<dbReference type="EMBL" id="HE613254">
    <property type="protein sequence ID" value="CCE66903.1"/>
    <property type="molecule type" value="Genomic_DNA"/>
</dbReference>
<dbReference type="RefSeq" id="WP_015511768.1">
    <property type="nucleotide sequence ID" value="NC_021007.1"/>
</dbReference>
<reference evidence="1" key="2">
    <citation type="submission" date="2011-11" db="EMBL/GenBank/DDBJ databases">
        <authorList>
            <person name="Barker E."/>
        </authorList>
    </citation>
    <scope>NUCLEOTIDE SEQUENCE</scope>
    <source>
        <strain evidence="1">Birmingham 1</strain>
    </source>
</reference>
<sequence>MKGQSGVLVTYTRGNEGGSNESICNSVVEALGKEGGKADNFLSGNSFLKNGEKSTLCNGSGGNSLKKKDTEGNEIYLGVYFENSASRGGCDLGKRDEVVAYVSERDSGRLTGSGGQIENWNGAGSCSLNGSNGGKKFLKGPREEFINLWLQSGKNIFFLGGAAASTLNSFIKREKPLSTEIFCNHFEITATYFTSLETLN</sequence>
<gene>
    <name evidence="1" type="ORF">MHM_03850</name>
</gene>
<proteinExistence type="predicted"/>
<organism evidence="1">
    <name type="scientific">Candidatus Mycoplasma haematominutum 'Birmingham 1'</name>
    <dbReference type="NCBI Taxonomy" id="1116213"/>
    <lineage>
        <taxon>Bacteria</taxon>
        <taxon>Bacillati</taxon>
        <taxon>Mycoplasmatota</taxon>
        <taxon>Mollicutes</taxon>
        <taxon>Mycoplasmataceae</taxon>
        <taxon>Mycoplasma</taxon>
    </lineage>
</organism>